<protein>
    <submittedName>
        <fullName evidence="1">Uncharacterized protein</fullName>
    </submittedName>
</protein>
<sequence>MTIEWGTNFSGEAETVFFDIRSRHHMMQNARQEDTCRALFFARSAGRHLVDDNGYFPAGALATLL</sequence>
<gene>
    <name evidence="1" type="ORF">FAZ69_31710</name>
</gene>
<evidence type="ECO:0000313" key="1">
    <source>
        <dbReference type="EMBL" id="TKC78819.1"/>
    </source>
</evidence>
<dbReference type="AlphaFoldDB" id="A0A4U1HD43"/>
<reference evidence="1 2" key="1">
    <citation type="submission" date="2019-04" db="EMBL/GenBank/DDBJ databases">
        <title>Trinickia sp. 7GSK02, isolated from subtropical forest soil.</title>
        <authorList>
            <person name="Gao Z.-H."/>
            <person name="Qiu L.-H."/>
        </authorList>
    </citation>
    <scope>NUCLEOTIDE SEQUENCE [LARGE SCALE GENOMIC DNA]</scope>
    <source>
        <strain evidence="1 2">7GSK02</strain>
    </source>
</reference>
<proteinExistence type="predicted"/>
<dbReference type="RefSeq" id="WP_136899212.1">
    <property type="nucleotide sequence ID" value="NZ_SWJE01000027.1"/>
</dbReference>
<evidence type="ECO:0000313" key="2">
    <source>
        <dbReference type="Proteomes" id="UP000305539"/>
    </source>
</evidence>
<dbReference type="EMBL" id="SWJE01000027">
    <property type="protein sequence ID" value="TKC78819.1"/>
    <property type="molecule type" value="Genomic_DNA"/>
</dbReference>
<accession>A0A4U1HD43</accession>
<keyword evidence="2" id="KW-1185">Reference proteome</keyword>
<dbReference type="Proteomes" id="UP000305539">
    <property type="component" value="Unassembled WGS sequence"/>
</dbReference>
<organism evidence="1 2">
    <name type="scientific">Trinickia terrae</name>
    <dbReference type="NCBI Taxonomy" id="2571161"/>
    <lineage>
        <taxon>Bacteria</taxon>
        <taxon>Pseudomonadati</taxon>
        <taxon>Pseudomonadota</taxon>
        <taxon>Betaproteobacteria</taxon>
        <taxon>Burkholderiales</taxon>
        <taxon>Burkholderiaceae</taxon>
        <taxon>Trinickia</taxon>
    </lineage>
</organism>
<name>A0A4U1HD43_9BURK</name>
<comment type="caution">
    <text evidence="1">The sequence shown here is derived from an EMBL/GenBank/DDBJ whole genome shotgun (WGS) entry which is preliminary data.</text>
</comment>